<dbReference type="PANTHER" id="PTHR24366:SF170">
    <property type="entry name" value="RE50361P"/>
    <property type="match status" value="1"/>
</dbReference>
<dbReference type="PRINTS" id="PR00019">
    <property type="entry name" value="LEURICHRPT"/>
</dbReference>
<accession>A0A9N9MZL3</accession>
<keyword evidence="4" id="KW-0732">Signal</keyword>
<dbReference type="FunFam" id="3.80.10.10:FF:001164">
    <property type="entry name" value="GH01279p"/>
    <property type="match status" value="2"/>
</dbReference>
<organism evidence="5 6">
    <name type="scientific">Ceutorhynchus assimilis</name>
    <name type="common">cabbage seed weevil</name>
    <dbReference type="NCBI Taxonomy" id="467358"/>
    <lineage>
        <taxon>Eukaryota</taxon>
        <taxon>Metazoa</taxon>
        <taxon>Ecdysozoa</taxon>
        <taxon>Arthropoda</taxon>
        <taxon>Hexapoda</taxon>
        <taxon>Insecta</taxon>
        <taxon>Pterygota</taxon>
        <taxon>Neoptera</taxon>
        <taxon>Endopterygota</taxon>
        <taxon>Coleoptera</taxon>
        <taxon>Polyphaga</taxon>
        <taxon>Cucujiformia</taxon>
        <taxon>Curculionidae</taxon>
        <taxon>Ceutorhynchinae</taxon>
        <taxon>Ceutorhynchus</taxon>
    </lineage>
</organism>
<evidence type="ECO:0008006" key="7">
    <source>
        <dbReference type="Google" id="ProtNLM"/>
    </source>
</evidence>
<name>A0A9N9MZL3_9CUCU</name>
<dbReference type="OrthoDB" id="8195690at2759"/>
<keyword evidence="6" id="KW-1185">Reference proteome</keyword>
<dbReference type="PROSITE" id="PS51450">
    <property type="entry name" value="LRR"/>
    <property type="match status" value="7"/>
</dbReference>
<feature type="chain" id="PRO_5040195281" description="LRRCT domain-containing protein" evidence="4">
    <location>
        <begin position="21"/>
        <end position="1320"/>
    </location>
</feature>
<evidence type="ECO:0000313" key="5">
    <source>
        <dbReference type="EMBL" id="CAG9771960.1"/>
    </source>
</evidence>
<dbReference type="Proteomes" id="UP001152799">
    <property type="component" value="Chromosome 7"/>
</dbReference>
<evidence type="ECO:0000313" key="6">
    <source>
        <dbReference type="Proteomes" id="UP001152799"/>
    </source>
</evidence>
<evidence type="ECO:0000256" key="1">
    <source>
        <dbReference type="ARBA" id="ARBA00022614"/>
    </source>
</evidence>
<keyword evidence="1" id="KW-0433">Leucine-rich repeat</keyword>
<feature type="compositionally biased region" description="Polar residues" evidence="3">
    <location>
        <begin position="1169"/>
        <end position="1179"/>
    </location>
</feature>
<gene>
    <name evidence="5" type="ORF">CEUTPL_LOCUS12382</name>
</gene>
<evidence type="ECO:0000256" key="2">
    <source>
        <dbReference type="ARBA" id="ARBA00022737"/>
    </source>
</evidence>
<evidence type="ECO:0000256" key="3">
    <source>
        <dbReference type="SAM" id="MobiDB-lite"/>
    </source>
</evidence>
<dbReference type="SMART" id="SM00365">
    <property type="entry name" value="LRR_SD22"/>
    <property type="match status" value="7"/>
</dbReference>
<dbReference type="PANTHER" id="PTHR24366">
    <property type="entry name" value="IG(IMMUNOGLOBULIN) AND LRR(LEUCINE RICH REPEAT) DOMAINS"/>
    <property type="match status" value="1"/>
</dbReference>
<feature type="signal peptide" evidence="4">
    <location>
        <begin position="1"/>
        <end position="20"/>
    </location>
</feature>
<sequence>MVAKRFLSVILVVLVGHGMAQKRCPVPKAILPCRCLIRAEEFQIWCTHSDLPSVLEGLKTIATLIKTPIDEVILENNYLPSLPGRTFFPLKILRLMLRHNGLERVSNDWLSGLETDLMELFIVEPKLRTIPEDSLRQQIALQAITVESELMKRLPLFSGLPKLRYLQIESNSLLELSPRNFKDNPSLEKIHIGRCPLLTRLEANLFRDLPSLSLLNVSDCGVTWMHHRAITRLPVLQELILMGNRISDAGMVGRASRELPQLAILRLDSNYIDRIGEAAFVDLPALKSLHLSNNRITELHHGAFHRVPRLKSLNLNDNFLRRVHPESFLQESGSGLEELWLVRNEIGHVADLRAILDALPRLVFLDMSHNQLEAIPFGSLRGHPTLEHFNLDHNLIHLIDREAFVAMPALRELQLKNNSLSNNLQPPLWNLPELKGLDLSQNYFRRLEPNFLQDLPSLRKIDLSGNQLTFIDPASFILTPSLENVNISGNNLATLHPATFRHLLALYELDISRNHLLEFAPGLPRGLEYLHLSDNDITVLPMAPTPDLDMPALRLLDLSRNKIEALPKEAFATLPQLRRLFISDNFLKKIDDANFKGLSRLETLDFSNNAITHLGSNAFRHQSELRDLNLANNRIDLLMPDCFQNCPHLKRLNLTLNNIPELLPGTLDKNKDLQMIDLSYNKLAGLSGTFKGLKNLRVLDLTHNNLDSIDPEILGSLTSLRQLKLSNNHLKILRENGFNKLQHLATLDLAENDLEVIEANAIKTMPVLKTINLSRNKLKEIPNMVFVNLPSLQAVELQENQLKSVSSNAFAAVPHLLMLNLSRNHLNSLDEAGLKGAKSLELLDVSRNSIKTVAGAGLDKMEWLVELRMDDNQICGVQGSPFNNMPRLRVLSLKNNKMMSFPERAIERIRNNIAILDIEGNPLACSCNMLWLQVWLQESATIGPRCADGYLLRDLELLRRDCPEEERNVELVAPGCESELLSAPGVYGTSQVLSQWMNLKSINGSENRNSLAPAPEDSEYFYDEYVDYPFNETSTLKVPITTGDTLYALPNIKNKPLEKVTNSPSSSGFTFFGVPLSNLGALLGNAVNARKEDKVDAASSQQMADRVAIVNIPKPLLPDLPKIETGGFVPLLPGVSGGFKPIPNPTLTHQNLQFLQKKNDSFVVESNNIPSVSSTSEKPTTAPPLKTSTIKNNITTTQKPTTQTAVLPTTSATTTLPTKTTTVVLPIETSTILKLDSSPTLLAPQQKKMATITKVALPNLQSTSAPFEALLPQAHNREPKTLLQPDWYFAMYNGTSGVDRQKTLMWGVVFSVLVNRQLLL</sequence>
<dbReference type="Pfam" id="PF13855">
    <property type="entry name" value="LRR_8"/>
    <property type="match status" value="9"/>
</dbReference>
<dbReference type="Gene3D" id="3.80.10.10">
    <property type="entry name" value="Ribonuclease Inhibitor"/>
    <property type="match status" value="6"/>
</dbReference>
<dbReference type="InterPro" id="IPR003591">
    <property type="entry name" value="Leu-rich_rpt_typical-subtyp"/>
</dbReference>
<feature type="region of interest" description="Disordered" evidence="3">
    <location>
        <begin position="1169"/>
        <end position="1188"/>
    </location>
</feature>
<dbReference type="InterPro" id="IPR032675">
    <property type="entry name" value="LRR_dom_sf"/>
</dbReference>
<evidence type="ECO:0000256" key="4">
    <source>
        <dbReference type="SAM" id="SignalP"/>
    </source>
</evidence>
<dbReference type="SMART" id="SM00364">
    <property type="entry name" value="LRR_BAC"/>
    <property type="match status" value="12"/>
</dbReference>
<reference evidence="5" key="1">
    <citation type="submission" date="2022-01" db="EMBL/GenBank/DDBJ databases">
        <authorList>
            <person name="King R."/>
        </authorList>
    </citation>
    <scope>NUCLEOTIDE SEQUENCE</scope>
</reference>
<proteinExistence type="predicted"/>
<protein>
    <recommendedName>
        <fullName evidence="7">LRRCT domain-containing protein</fullName>
    </recommendedName>
</protein>
<keyword evidence="2" id="KW-0677">Repeat</keyword>
<dbReference type="SMART" id="SM00369">
    <property type="entry name" value="LRR_TYP"/>
    <property type="match status" value="25"/>
</dbReference>
<dbReference type="SUPFAM" id="SSF52058">
    <property type="entry name" value="L domain-like"/>
    <property type="match status" value="3"/>
</dbReference>
<dbReference type="EMBL" id="OU892283">
    <property type="protein sequence ID" value="CAG9771960.1"/>
    <property type="molecule type" value="Genomic_DNA"/>
</dbReference>
<dbReference type="InterPro" id="IPR001611">
    <property type="entry name" value="Leu-rich_rpt"/>
</dbReference>